<dbReference type="Proteomes" id="UP000290288">
    <property type="component" value="Unassembled WGS sequence"/>
</dbReference>
<dbReference type="InterPro" id="IPR023578">
    <property type="entry name" value="Ras_GEF_dom_sf"/>
</dbReference>
<dbReference type="InterPro" id="IPR001245">
    <property type="entry name" value="Ser-Thr/Tyr_kinase_cat_dom"/>
</dbReference>
<feature type="domain" description="Protein kinase" evidence="8">
    <location>
        <begin position="394"/>
        <end position="655"/>
    </location>
</feature>
<dbReference type="PROSITE" id="PS50009">
    <property type="entry name" value="RASGEF_CAT"/>
    <property type="match status" value="1"/>
</dbReference>
<dbReference type="AlphaFoldDB" id="A0A4Q2DUE3"/>
<dbReference type="InterPro" id="IPR050538">
    <property type="entry name" value="MAP_kinase_kinase_kinase"/>
</dbReference>
<proteinExistence type="predicted"/>
<comment type="caution">
    <text evidence="10">The sequence shown here is derived from an EMBL/GenBank/DDBJ whole genome shotgun (WGS) entry which is preliminary data.</text>
</comment>
<dbReference type="PANTHER" id="PTHR48016:SF47">
    <property type="entry name" value="PROTEIN KINASE DOMAIN-CONTAINING PROTEIN"/>
    <property type="match status" value="1"/>
</dbReference>
<evidence type="ECO:0000313" key="10">
    <source>
        <dbReference type="EMBL" id="RXW24190.1"/>
    </source>
</evidence>
<dbReference type="PROSITE" id="PS50212">
    <property type="entry name" value="RASGEF_NTER"/>
    <property type="match status" value="1"/>
</dbReference>
<dbReference type="InterPro" id="IPR036964">
    <property type="entry name" value="RASGEF_cat_dom_sf"/>
</dbReference>
<evidence type="ECO:0000256" key="6">
    <source>
        <dbReference type="SAM" id="MobiDB-lite"/>
    </source>
</evidence>
<dbReference type="Gene3D" id="1.10.510.10">
    <property type="entry name" value="Transferase(Phosphotransferase) domain 1"/>
    <property type="match status" value="1"/>
</dbReference>
<sequence length="1030" mass="116130">MSSTFTPSNVVDHSKEREWSSALGMLDWDSTSIVFTKRSLIEFLKYTGTTVDTNFNNISKLPRYAKFGKLSAAPEGGASTEGASSEQSSGAAEAFKPSRRVREQPGGTSHMSSLLQGGGEADDALSQAPPKPVDPSAEQARADEKETTTSAEPEEEYGINFSSGFKPTREQPGGKDSLSSFWGTEESVEEFKPTRRVREGPGGRDNITGKQCESMAARCIETILAVEEGTEGLEGTKAAALAQHLRPSLEKINRKVAEWADWGPLKCLLQQSEIKDGIDLLQREFEGAVFRFGVAMDLELRRAQYEFQAFQTATRAELREALQAIIDSHNEMKRLLAISSPQPVEQVMQHLQEELQDPDMPPEQNESFRRGLWELHNKTAKLPPLTDLTGQVELESRHPEFIGSFNDIYTGTWLDKEKVALRLPKTLSDSTIVQKNFQREVSLWRAFDHPNVLPLYGIVYIGKHLYSVSPWMKNGTAIDFVRKYPQANVLKMLSEVAEGLTYLHSKDIVHGDLRGGNVLISEDGVARLSDFGLSKFLTDCNKGLTSLPINPRWFAPEILRDKPLSKQSDIWSLGMTFLELLTGQQPFGHIGHDLVQAISDKDRLVYTNGSGEVVAGTLEGLVDRLVDNFNLRKDEEYREVILTACIDFITSEDLFGMLQWRFDEAEQDTHKHPADRVATQYNVFMVISYWLTRRQLPVDSQLLWQMREFCENAIRMKSSSTMVDKAWDLLQLIDNRPLQDAIPRTPLAPGRRMLTSSEVTPQGLAIALTLLEGDRYRQIMPCDYLANQCGRPGFNNVDAACSVNNKIILWVKQSLLHYDALQHRADVLKFFIHTAKECRKLRNYQSLIAIAIALDSAPVQNLDLTKNYLSPTMVAQLEELVRLPGPEGNHARYRQALTEVIDPAYRDFCIPWIAVHLKDLHSVLHMNKRVVQIKGRPFINFQRYTKFMDRVREIFSLPPPDLESHRKQGQLAYLEDKLATVSLEEGAEDELVQRSQTVQANEVVLKRLRIPERGKLGFAIPKSMRPSVTG</sequence>
<dbReference type="Gene3D" id="1.10.840.10">
    <property type="entry name" value="Ras guanine-nucleotide exchange factors catalytic domain"/>
    <property type="match status" value="1"/>
</dbReference>
<dbReference type="SMART" id="SM00147">
    <property type="entry name" value="RasGEF"/>
    <property type="match status" value="1"/>
</dbReference>
<protein>
    <submittedName>
        <fullName evidence="10">Uncharacterized protein</fullName>
    </submittedName>
</protein>
<feature type="region of interest" description="Disordered" evidence="6">
    <location>
        <begin position="72"/>
        <end position="209"/>
    </location>
</feature>
<evidence type="ECO:0000256" key="1">
    <source>
        <dbReference type="ARBA" id="ARBA00022679"/>
    </source>
</evidence>
<keyword evidence="2" id="KW-0547">Nucleotide-binding</keyword>
<feature type="domain" description="N-terminal Ras-GEF" evidence="9">
    <location>
        <begin position="609"/>
        <end position="737"/>
    </location>
</feature>
<reference evidence="10 11" key="1">
    <citation type="submission" date="2019-01" db="EMBL/GenBank/DDBJ databases">
        <title>Draft genome sequence of Psathyrella aberdarensis IHI B618.</title>
        <authorList>
            <person name="Buettner E."/>
            <person name="Kellner H."/>
        </authorList>
    </citation>
    <scope>NUCLEOTIDE SEQUENCE [LARGE SCALE GENOMIC DNA]</scope>
    <source>
        <strain evidence="10 11">IHI B618</strain>
    </source>
</reference>
<keyword evidence="1" id="KW-0808">Transferase</keyword>
<evidence type="ECO:0000259" key="8">
    <source>
        <dbReference type="PROSITE" id="PS50011"/>
    </source>
</evidence>
<dbReference type="InterPro" id="IPR011009">
    <property type="entry name" value="Kinase-like_dom_sf"/>
</dbReference>
<dbReference type="InterPro" id="IPR000719">
    <property type="entry name" value="Prot_kinase_dom"/>
</dbReference>
<dbReference type="Pfam" id="PF00617">
    <property type="entry name" value="RasGEF"/>
    <property type="match status" value="1"/>
</dbReference>
<evidence type="ECO:0000256" key="4">
    <source>
        <dbReference type="ARBA" id="ARBA00022840"/>
    </source>
</evidence>
<dbReference type="GO" id="GO:0005524">
    <property type="term" value="F:ATP binding"/>
    <property type="evidence" value="ECO:0007669"/>
    <property type="project" value="UniProtKB-KW"/>
</dbReference>
<dbReference type="EMBL" id="SDEE01000024">
    <property type="protein sequence ID" value="RXW24190.1"/>
    <property type="molecule type" value="Genomic_DNA"/>
</dbReference>
<dbReference type="PANTHER" id="PTHR48016">
    <property type="entry name" value="MAP KINASE KINASE KINASE SSK2-RELATED-RELATED"/>
    <property type="match status" value="1"/>
</dbReference>
<dbReference type="GO" id="GO:0004672">
    <property type="term" value="F:protein kinase activity"/>
    <property type="evidence" value="ECO:0007669"/>
    <property type="project" value="InterPro"/>
</dbReference>
<organism evidence="10 11">
    <name type="scientific">Candolleomyces aberdarensis</name>
    <dbReference type="NCBI Taxonomy" id="2316362"/>
    <lineage>
        <taxon>Eukaryota</taxon>
        <taxon>Fungi</taxon>
        <taxon>Dikarya</taxon>
        <taxon>Basidiomycota</taxon>
        <taxon>Agaricomycotina</taxon>
        <taxon>Agaricomycetes</taxon>
        <taxon>Agaricomycetidae</taxon>
        <taxon>Agaricales</taxon>
        <taxon>Agaricineae</taxon>
        <taxon>Psathyrellaceae</taxon>
        <taxon>Candolleomyces</taxon>
    </lineage>
</organism>
<evidence type="ECO:0000256" key="2">
    <source>
        <dbReference type="ARBA" id="ARBA00022741"/>
    </source>
</evidence>
<dbReference type="Pfam" id="PF00618">
    <property type="entry name" value="RasGEF_N"/>
    <property type="match status" value="1"/>
</dbReference>
<feature type="compositionally biased region" description="Basic and acidic residues" evidence="6">
    <location>
        <begin position="189"/>
        <end position="202"/>
    </location>
</feature>
<feature type="compositionally biased region" description="Low complexity" evidence="6">
    <location>
        <begin position="72"/>
        <end position="94"/>
    </location>
</feature>
<dbReference type="GO" id="GO:0007264">
    <property type="term" value="P:small GTPase-mediated signal transduction"/>
    <property type="evidence" value="ECO:0007669"/>
    <property type="project" value="InterPro"/>
</dbReference>
<dbReference type="InterPro" id="IPR059179">
    <property type="entry name" value="MLKL-like_MCAfunc"/>
</dbReference>
<dbReference type="CDD" id="cd21037">
    <property type="entry name" value="MLKL_NTD"/>
    <property type="match status" value="1"/>
</dbReference>
<dbReference type="GO" id="GO:0000165">
    <property type="term" value="P:MAPK cascade"/>
    <property type="evidence" value="ECO:0007669"/>
    <property type="project" value="UniProtKB-ARBA"/>
</dbReference>
<evidence type="ECO:0000259" key="7">
    <source>
        <dbReference type="PROSITE" id="PS50009"/>
    </source>
</evidence>
<dbReference type="OrthoDB" id="4062651at2759"/>
<evidence type="ECO:0000256" key="5">
    <source>
        <dbReference type="PROSITE-ProRule" id="PRU00168"/>
    </source>
</evidence>
<dbReference type="GO" id="GO:0005085">
    <property type="term" value="F:guanyl-nucleotide exchange factor activity"/>
    <property type="evidence" value="ECO:0007669"/>
    <property type="project" value="UniProtKB-KW"/>
</dbReference>
<keyword evidence="5" id="KW-0344">Guanine-nucleotide releasing factor</keyword>
<evidence type="ECO:0000259" key="9">
    <source>
        <dbReference type="PROSITE" id="PS50212"/>
    </source>
</evidence>
<name>A0A4Q2DUE3_9AGAR</name>
<evidence type="ECO:0000256" key="3">
    <source>
        <dbReference type="ARBA" id="ARBA00022777"/>
    </source>
</evidence>
<keyword evidence="4" id="KW-0067">ATP-binding</keyword>
<gene>
    <name evidence="10" type="ORF">EST38_g1647</name>
</gene>
<dbReference type="Gene3D" id="1.20.870.10">
    <property type="entry name" value="Son of sevenless (SoS) protein Chain: S domain 1"/>
    <property type="match status" value="1"/>
</dbReference>
<dbReference type="InterPro" id="IPR001895">
    <property type="entry name" value="RASGEF_cat_dom"/>
</dbReference>
<dbReference type="PROSITE" id="PS00109">
    <property type="entry name" value="PROTEIN_KINASE_TYR"/>
    <property type="match status" value="1"/>
</dbReference>
<feature type="compositionally biased region" description="Polar residues" evidence="6">
    <location>
        <begin position="106"/>
        <end position="115"/>
    </location>
</feature>
<dbReference type="SUPFAM" id="SSF56112">
    <property type="entry name" value="Protein kinase-like (PK-like)"/>
    <property type="match status" value="1"/>
</dbReference>
<dbReference type="InterPro" id="IPR008266">
    <property type="entry name" value="Tyr_kinase_AS"/>
</dbReference>
<dbReference type="SUPFAM" id="SSF48366">
    <property type="entry name" value="Ras GEF"/>
    <property type="match status" value="1"/>
</dbReference>
<dbReference type="Pfam" id="PF07714">
    <property type="entry name" value="PK_Tyr_Ser-Thr"/>
    <property type="match status" value="1"/>
</dbReference>
<keyword evidence="11" id="KW-1185">Reference proteome</keyword>
<dbReference type="STRING" id="2316362.A0A4Q2DUE3"/>
<keyword evidence="3" id="KW-0418">Kinase</keyword>
<dbReference type="PROSITE" id="PS50011">
    <property type="entry name" value="PROTEIN_KINASE_DOM"/>
    <property type="match status" value="1"/>
</dbReference>
<feature type="domain" description="Ras-GEF" evidence="7">
    <location>
        <begin position="760"/>
        <end position="990"/>
    </location>
</feature>
<accession>A0A4Q2DUE3</accession>
<evidence type="ECO:0000313" key="11">
    <source>
        <dbReference type="Proteomes" id="UP000290288"/>
    </source>
</evidence>
<dbReference type="InterPro" id="IPR000651">
    <property type="entry name" value="Ras-like_Gua-exchang_fac_N"/>
</dbReference>